<dbReference type="PRINTS" id="PR01607">
    <property type="entry name" value="APYRASEFAMLY"/>
</dbReference>
<accession>F4MML8</accession>
<gene>
    <name evidence="2" type="ORF">S18_812_0003</name>
</gene>
<dbReference type="GO" id="GO:0016787">
    <property type="term" value="F:hydrolase activity"/>
    <property type="evidence" value="ECO:0007669"/>
    <property type="project" value="InterPro"/>
</dbReference>
<dbReference type="Pfam" id="PF02872">
    <property type="entry name" value="5_nucleotid_C"/>
    <property type="match status" value="1"/>
</dbReference>
<dbReference type="GO" id="GO:0009166">
    <property type="term" value="P:nucleotide catabolic process"/>
    <property type="evidence" value="ECO:0007669"/>
    <property type="project" value="InterPro"/>
</dbReference>
<dbReference type="EMBL" id="FQ032821">
    <property type="protein sequence ID" value="CBL87381.1"/>
    <property type="molecule type" value="Genomic_DNA"/>
</dbReference>
<dbReference type="PANTHER" id="PTHR11575:SF24">
    <property type="entry name" value="5'-NUCLEOTIDASE"/>
    <property type="match status" value="1"/>
</dbReference>
<proteinExistence type="predicted"/>
<protein>
    <submittedName>
        <fullName evidence="2">5'-Nucleotidase</fullName>
    </submittedName>
</protein>
<dbReference type="SUPFAM" id="SSF55816">
    <property type="entry name" value="5'-nucleotidase (syn. UDP-sugar hydrolase), C-terminal domain"/>
    <property type="match status" value="1"/>
</dbReference>
<dbReference type="PROSITE" id="PS51257">
    <property type="entry name" value="PROKAR_LIPOPROTEIN"/>
    <property type="match status" value="1"/>
</dbReference>
<dbReference type="PANTHER" id="PTHR11575">
    <property type="entry name" value="5'-NUCLEOTIDASE-RELATED"/>
    <property type="match status" value="1"/>
</dbReference>
<evidence type="ECO:0000313" key="2">
    <source>
        <dbReference type="EMBL" id="CBL87381.1"/>
    </source>
</evidence>
<name>F4MML8_9BACT</name>
<dbReference type="InterPro" id="IPR008334">
    <property type="entry name" value="5'-Nucleotdase_C"/>
</dbReference>
<dbReference type="Gene3D" id="3.90.780.10">
    <property type="entry name" value="5'-Nucleotidase, C-terminal domain"/>
    <property type="match status" value="1"/>
</dbReference>
<sequence>MSFKFIKFTGLIFVFFACRDPKVIPNISSQRIPIEKSIKPKPSIKNLIKPYKLHIEKSMNEVLCYSINAHSKKEGYLNTAIGNMMADAVFELSAPLLKKRYGLDLDVVLLNHGGIRASLPKGPIRIETAYNIMPFENEVVVSQMKGSVVMDLVNYLRTAKRAHPISGMTLKITKNGELGLLKIQNKPLDLKKTYNIATSDYLHNGGDRMNFFKKNDSVFRLDYKIRNILIDYFGSQDTLKPRADMRFTYTKKR</sequence>
<reference evidence="2" key="2">
    <citation type="journal article" date="2012" name="Environ. Microbiol.">
        <title>Genomic content of uncultured Bacteroidetes from contrasting oceanic provinces in the North Atlantic Ocean.</title>
        <authorList>
            <person name="Gomez-Pereira P.R."/>
            <person name="Schuler M."/>
            <person name="Fuchs B.M."/>
            <person name="Bennke C."/>
            <person name="Teeling H."/>
            <person name="Waldmann J."/>
            <person name="Richter M."/>
            <person name="Barbe V."/>
            <person name="Bataille E."/>
            <person name="Glockner F.O."/>
            <person name="Amann R."/>
        </authorList>
    </citation>
    <scope>NUCLEOTIDE SEQUENCE</scope>
</reference>
<dbReference type="GO" id="GO:0030288">
    <property type="term" value="C:outer membrane-bounded periplasmic space"/>
    <property type="evidence" value="ECO:0007669"/>
    <property type="project" value="TreeGrafter"/>
</dbReference>
<dbReference type="InterPro" id="IPR036907">
    <property type="entry name" value="5'-Nucleotdase_C_sf"/>
</dbReference>
<dbReference type="AlphaFoldDB" id="F4MML8"/>
<organism evidence="2">
    <name type="scientific">uncultured Flavobacteriia bacterium</name>
    <dbReference type="NCBI Taxonomy" id="212695"/>
    <lineage>
        <taxon>Bacteria</taxon>
        <taxon>Pseudomonadati</taxon>
        <taxon>Bacteroidota</taxon>
        <taxon>Flavobacteriia</taxon>
        <taxon>environmental samples</taxon>
    </lineage>
</organism>
<feature type="domain" description="5'-Nucleotidase C-terminal" evidence="1">
    <location>
        <begin position="74"/>
        <end position="213"/>
    </location>
</feature>
<evidence type="ECO:0000259" key="1">
    <source>
        <dbReference type="Pfam" id="PF02872"/>
    </source>
</evidence>
<reference evidence="2" key="1">
    <citation type="submission" date="2010-05" db="EMBL/GenBank/DDBJ databases">
        <authorList>
            <person name="Genoscope - CEA"/>
        </authorList>
    </citation>
    <scope>NUCLEOTIDE SEQUENCE</scope>
</reference>
<dbReference type="InterPro" id="IPR006179">
    <property type="entry name" value="5_nucleotidase/apyrase"/>
</dbReference>